<evidence type="ECO:0000313" key="2">
    <source>
        <dbReference type="Proteomes" id="UP000016936"/>
    </source>
</evidence>
<organism evidence="1 2">
    <name type="scientific">Cochliobolus heterostrophus (strain C5 / ATCC 48332 / race O)</name>
    <name type="common">Southern corn leaf blight fungus</name>
    <name type="synonym">Bipolaris maydis</name>
    <dbReference type="NCBI Taxonomy" id="701091"/>
    <lineage>
        <taxon>Eukaryota</taxon>
        <taxon>Fungi</taxon>
        <taxon>Dikarya</taxon>
        <taxon>Ascomycota</taxon>
        <taxon>Pezizomycotina</taxon>
        <taxon>Dothideomycetes</taxon>
        <taxon>Pleosporomycetidae</taxon>
        <taxon>Pleosporales</taxon>
        <taxon>Pleosporineae</taxon>
        <taxon>Pleosporaceae</taxon>
        <taxon>Bipolaris</taxon>
    </lineage>
</organism>
<dbReference type="EMBL" id="KB445587">
    <property type="protein sequence ID" value="EMD85674.1"/>
    <property type="molecule type" value="Genomic_DNA"/>
</dbReference>
<proteinExistence type="predicted"/>
<dbReference type="HOGENOM" id="CLU_200104_0_0_1"/>
<reference evidence="2" key="2">
    <citation type="journal article" date="2013" name="PLoS Genet.">
        <title>Comparative genome structure, secondary metabolite, and effector coding capacity across Cochliobolus pathogens.</title>
        <authorList>
            <person name="Condon B.J."/>
            <person name="Leng Y."/>
            <person name="Wu D."/>
            <person name="Bushley K.E."/>
            <person name="Ohm R.A."/>
            <person name="Otillar R."/>
            <person name="Martin J."/>
            <person name="Schackwitz W."/>
            <person name="Grimwood J."/>
            <person name="MohdZainudin N."/>
            <person name="Xue C."/>
            <person name="Wang R."/>
            <person name="Manning V.A."/>
            <person name="Dhillon B."/>
            <person name="Tu Z.J."/>
            <person name="Steffenson B.J."/>
            <person name="Salamov A."/>
            <person name="Sun H."/>
            <person name="Lowry S."/>
            <person name="LaButti K."/>
            <person name="Han J."/>
            <person name="Copeland A."/>
            <person name="Lindquist E."/>
            <person name="Barry K."/>
            <person name="Schmutz J."/>
            <person name="Baker S.E."/>
            <person name="Ciuffetti L.M."/>
            <person name="Grigoriev I.V."/>
            <person name="Zhong S."/>
            <person name="Turgeon B.G."/>
        </authorList>
    </citation>
    <scope>NUCLEOTIDE SEQUENCE [LARGE SCALE GENOMIC DNA]</scope>
    <source>
        <strain evidence="2">C5 / ATCC 48332 / race O</strain>
    </source>
</reference>
<feature type="non-terminal residue" evidence="1">
    <location>
        <position position="1"/>
    </location>
</feature>
<keyword evidence="2" id="KW-1185">Reference proteome</keyword>
<gene>
    <name evidence="1" type="ORF">COCHEDRAFT_1118035</name>
</gene>
<reference evidence="1 2" key="1">
    <citation type="journal article" date="2012" name="PLoS Pathog.">
        <title>Diverse lifestyles and strategies of plant pathogenesis encoded in the genomes of eighteen Dothideomycetes fungi.</title>
        <authorList>
            <person name="Ohm R.A."/>
            <person name="Feau N."/>
            <person name="Henrissat B."/>
            <person name="Schoch C.L."/>
            <person name="Horwitz B.A."/>
            <person name="Barry K.W."/>
            <person name="Condon B.J."/>
            <person name="Copeland A.C."/>
            <person name="Dhillon B."/>
            <person name="Glaser F."/>
            <person name="Hesse C.N."/>
            <person name="Kosti I."/>
            <person name="LaButti K."/>
            <person name="Lindquist E.A."/>
            <person name="Lucas S."/>
            <person name="Salamov A.A."/>
            <person name="Bradshaw R.E."/>
            <person name="Ciuffetti L."/>
            <person name="Hamelin R.C."/>
            <person name="Kema G.H.J."/>
            <person name="Lawrence C."/>
            <person name="Scott J.A."/>
            <person name="Spatafora J.W."/>
            <person name="Turgeon B.G."/>
            <person name="de Wit P.J.G.M."/>
            <person name="Zhong S."/>
            <person name="Goodwin S.B."/>
            <person name="Grigoriev I.V."/>
        </authorList>
    </citation>
    <scope>NUCLEOTIDE SEQUENCE [LARGE SCALE GENOMIC DNA]</scope>
    <source>
        <strain evidence="2">C5 / ATCC 48332 / race O</strain>
    </source>
</reference>
<accession>M2TGP9</accession>
<sequence>RDSILRDLKPRDNLLPFDVDVPRLSAVSPFVKERILLVTCNTDYILYSLIVSNVPKRNPRAT</sequence>
<protein>
    <submittedName>
        <fullName evidence="1">Uncharacterized protein</fullName>
    </submittedName>
</protein>
<dbReference type="AlphaFoldDB" id="M2TGP9"/>
<evidence type="ECO:0000313" key="1">
    <source>
        <dbReference type="EMBL" id="EMD85674.1"/>
    </source>
</evidence>
<dbReference type="OrthoDB" id="10347025at2759"/>
<dbReference type="Proteomes" id="UP000016936">
    <property type="component" value="Unassembled WGS sequence"/>
</dbReference>
<name>M2TGP9_COCH5</name>